<sequence>MTSPDQAPATSTNPDLIDLDTGDEYEWVGEGYAHEGDHDFWWSREALTAGGLRLVEVASLGEAECAELRDRYAAGG</sequence>
<keyword evidence="3" id="KW-1185">Reference proteome</keyword>
<dbReference type="EMBL" id="FOEF01000002">
    <property type="protein sequence ID" value="SEO83731.1"/>
    <property type="molecule type" value="Genomic_DNA"/>
</dbReference>
<protein>
    <submittedName>
        <fullName evidence="2">Uncharacterized protein</fullName>
    </submittedName>
</protein>
<evidence type="ECO:0000313" key="2">
    <source>
        <dbReference type="EMBL" id="SEO83731.1"/>
    </source>
</evidence>
<dbReference type="AlphaFoldDB" id="A0A1H8SYG6"/>
<feature type="region of interest" description="Disordered" evidence="1">
    <location>
        <begin position="1"/>
        <end position="20"/>
    </location>
</feature>
<gene>
    <name evidence="2" type="ORF">SAMN04489732_102340</name>
</gene>
<name>A0A1H8SYG6_9PSEU</name>
<dbReference type="OrthoDB" id="9964102at2"/>
<proteinExistence type="predicted"/>
<dbReference type="RefSeq" id="WP_091613773.1">
    <property type="nucleotide sequence ID" value="NZ_FOEF01000002.1"/>
</dbReference>
<reference evidence="2 3" key="1">
    <citation type="submission" date="2016-10" db="EMBL/GenBank/DDBJ databases">
        <authorList>
            <person name="de Groot N.N."/>
        </authorList>
    </citation>
    <scope>NUCLEOTIDE SEQUENCE [LARGE SCALE GENOMIC DNA]</scope>
    <source>
        <strain evidence="2 3">DSM 44993</strain>
    </source>
</reference>
<accession>A0A1H8SYG6</accession>
<feature type="compositionally biased region" description="Polar residues" evidence="1">
    <location>
        <begin position="1"/>
        <end position="14"/>
    </location>
</feature>
<evidence type="ECO:0000313" key="3">
    <source>
        <dbReference type="Proteomes" id="UP000198582"/>
    </source>
</evidence>
<organism evidence="2 3">
    <name type="scientific">Amycolatopsis saalfeldensis</name>
    <dbReference type="NCBI Taxonomy" id="394193"/>
    <lineage>
        <taxon>Bacteria</taxon>
        <taxon>Bacillati</taxon>
        <taxon>Actinomycetota</taxon>
        <taxon>Actinomycetes</taxon>
        <taxon>Pseudonocardiales</taxon>
        <taxon>Pseudonocardiaceae</taxon>
        <taxon>Amycolatopsis</taxon>
    </lineage>
</organism>
<dbReference type="STRING" id="394193.SAMN04489732_102340"/>
<dbReference type="Proteomes" id="UP000198582">
    <property type="component" value="Unassembled WGS sequence"/>
</dbReference>
<evidence type="ECO:0000256" key="1">
    <source>
        <dbReference type="SAM" id="MobiDB-lite"/>
    </source>
</evidence>